<accession>A0A5B6W6P0</accession>
<dbReference type="EMBL" id="SMMG02000004">
    <property type="protein sequence ID" value="KAA3477539.1"/>
    <property type="molecule type" value="Genomic_DNA"/>
</dbReference>
<keyword evidence="1" id="KW-0548">Nucleotidyltransferase</keyword>
<dbReference type="Proteomes" id="UP000325315">
    <property type="component" value="Unassembled WGS sequence"/>
</dbReference>
<keyword evidence="1" id="KW-0808">Transferase</keyword>
<keyword evidence="1" id="KW-0695">RNA-directed DNA polymerase</keyword>
<sequence>MTLVLNEASIARRDNKKRKILPTRTKYYAHIICERLHLFGDATEKGVQNLKTILRDSNVSEQRREQIANLLGVRTSRDPKKYLGLANIVGRDKKMFQILEDKMIGKIRGWSARFLSRGKELFIKAVLQAIPTYAMACFLLPKSFCTELENYMGRL</sequence>
<dbReference type="PANTHER" id="PTHR33116">
    <property type="entry name" value="REVERSE TRANSCRIPTASE ZINC-BINDING DOMAIN-CONTAINING PROTEIN-RELATED-RELATED"/>
    <property type="match status" value="1"/>
</dbReference>
<evidence type="ECO:0000313" key="2">
    <source>
        <dbReference type="Proteomes" id="UP000325315"/>
    </source>
</evidence>
<proteinExistence type="predicted"/>
<gene>
    <name evidence="1" type="ORF">EPI10_011420</name>
</gene>
<dbReference type="PANTHER" id="PTHR33116:SF86">
    <property type="entry name" value="REVERSE TRANSCRIPTASE DOMAIN-CONTAINING PROTEIN"/>
    <property type="match status" value="1"/>
</dbReference>
<organism evidence="1 2">
    <name type="scientific">Gossypium australe</name>
    <dbReference type="NCBI Taxonomy" id="47621"/>
    <lineage>
        <taxon>Eukaryota</taxon>
        <taxon>Viridiplantae</taxon>
        <taxon>Streptophyta</taxon>
        <taxon>Embryophyta</taxon>
        <taxon>Tracheophyta</taxon>
        <taxon>Spermatophyta</taxon>
        <taxon>Magnoliopsida</taxon>
        <taxon>eudicotyledons</taxon>
        <taxon>Gunneridae</taxon>
        <taxon>Pentapetalae</taxon>
        <taxon>rosids</taxon>
        <taxon>malvids</taxon>
        <taxon>Malvales</taxon>
        <taxon>Malvaceae</taxon>
        <taxon>Malvoideae</taxon>
        <taxon>Gossypium</taxon>
    </lineage>
</organism>
<dbReference type="OrthoDB" id="1000233at2759"/>
<dbReference type="GO" id="GO:0003964">
    <property type="term" value="F:RNA-directed DNA polymerase activity"/>
    <property type="evidence" value="ECO:0007669"/>
    <property type="project" value="UniProtKB-KW"/>
</dbReference>
<name>A0A5B6W6P0_9ROSI</name>
<keyword evidence="2" id="KW-1185">Reference proteome</keyword>
<dbReference type="AlphaFoldDB" id="A0A5B6W6P0"/>
<reference evidence="2" key="1">
    <citation type="journal article" date="2019" name="Plant Biotechnol. J.">
        <title>Genome sequencing of the Australian wild diploid species Gossypium australe highlights disease resistance and delayed gland morphogenesis.</title>
        <authorList>
            <person name="Cai Y."/>
            <person name="Cai X."/>
            <person name="Wang Q."/>
            <person name="Wang P."/>
            <person name="Zhang Y."/>
            <person name="Cai C."/>
            <person name="Xu Y."/>
            <person name="Wang K."/>
            <person name="Zhou Z."/>
            <person name="Wang C."/>
            <person name="Geng S."/>
            <person name="Li B."/>
            <person name="Dong Q."/>
            <person name="Hou Y."/>
            <person name="Wang H."/>
            <person name="Ai P."/>
            <person name="Liu Z."/>
            <person name="Yi F."/>
            <person name="Sun M."/>
            <person name="An G."/>
            <person name="Cheng J."/>
            <person name="Zhang Y."/>
            <person name="Shi Q."/>
            <person name="Xie Y."/>
            <person name="Shi X."/>
            <person name="Chang Y."/>
            <person name="Huang F."/>
            <person name="Chen Y."/>
            <person name="Hong S."/>
            <person name="Mi L."/>
            <person name="Sun Q."/>
            <person name="Zhang L."/>
            <person name="Zhou B."/>
            <person name="Peng R."/>
            <person name="Zhang X."/>
            <person name="Liu F."/>
        </authorList>
    </citation>
    <scope>NUCLEOTIDE SEQUENCE [LARGE SCALE GENOMIC DNA]</scope>
    <source>
        <strain evidence="2">cv. PA1801</strain>
    </source>
</reference>
<comment type="caution">
    <text evidence="1">The sequence shown here is derived from an EMBL/GenBank/DDBJ whole genome shotgun (WGS) entry which is preliminary data.</text>
</comment>
<evidence type="ECO:0000313" key="1">
    <source>
        <dbReference type="EMBL" id="KAA3477539.1"/>
    </source>
</evidence>
<protein>
    <submittedName>
        <fullName evidence="1">Reverse transcriptase</fullName>
    </submittedName>
</protein>